<feature type="region of interest" description="Disordered" evidence="1">
    <location>
        <begin position="130"/>
        <end position="152"/>
    </location>
</feature>
<evidence type="ECO:0000313" key="2">
    <source>
        <dbReference type="EMBL" id="CAJ1389429.1"/>
    </source>
</evidence>
<keyword evidence="3" id="KW-1185">Reference proteome</keyword>
<reference evidence="2" key="1">
    <citation type="submission" date="2023-08" db="EMBL/GenBank/DDBJ databases">
        <authorList>
            <person name="Chen Y."/>
            <person name="Shah S."/>
            <person name="Dougan E. K."/>
            <person name="Thang M."/>
            <person name="Chan C."/>
        </authorList>
    </citation>
    <scope>NUCLEOTIDE SEQUENCE</scope>
</reference>
<comment type="caution">
    <text evidence="2">The sequence shown here is derived from an EMBL/GenBank/DDBJ whole genome shotgun (WGS) entry which is preliminary data.</text>
</comment>
<dbReference type="Proteomes" id="UP001178507">
    <property type="component" value="Unassembled WGS sequence"/>
</dbReference>
<protein>
    <submittedName>
        <fullName evidence="2">Uncharacterized protein</fullName>
    </submittedName>
</protein>
<proteinExistence type="predicted"/>
<organism evidence="2 3">
    <name type="scientific">Effrenium voratum</name>
    <dbReference type="NCBI Taxonomy" id="2562239"/>
    <lineage>
        <taxon>Eukaryota</taxon>
        <taxon>Sar</taxon>
        <taxon>Alveolata</taxon>
        <taxon>Dinophyceae</taxon>
        <taxon>Suessiales</taxon>
        <taxon>Symbiodiniaceae</taxon>
        <taxon>Effrenium</taxon>
    </lineage>
</organism>
<gene>
    <name evidence="2" type="ORF">EVOR1521_LOCUS15047</name>
</gene>
<sequence length="152" mass="16480">TVTSEMSQNCIPLCVVSDGSTLKAPLFVSGDQHKSLFSNSLVPGWFVKPVSKNANMQYCTDKMTVTFDCLKREGEADGGTNTFKIDLPFLANPEQLPDDADMSRPTCQKPEVGCELLQVGYRAVCAASGQDAGPKRLDPKNKALKSAQHLLK</sequence>
<dbReference type="EMBL" id="CAUJNA010001871">
    <property type="protein sequence ID" value="CAJ1389429.1"/>
    <property type="molecule type" value="Genomic_DNA"/>
</dbReference>
<feature type="non-terminal residue" evidence="2">
    <location>
        <position position="1"/>
    </location>
</feature>
<evidence type="ECO:0000313" key="3">
    <source>
        <dbReference type="Proteomes" id="UP001178507"/>
    </source>
</evidence>
<dbReference type="AlphaFoldDB" id="A0AA36IMH3"/>
<accession>A0AA36IMH3</accession>
<evidence type="ECO:0000256" key="1">
    <source>
        <dbReference type="SAM" id="MobiDB-lite"/>
    </source>
</evidence>
<name>A0AA36IMH3_9DINO</name>